<feature type="active site" description="Proton donor" evidence="5">
    <location>
        <position position="206"/>
    </location>
</feature>
<dbReference type="Pfam" id="PF02225">
    <property type="entry name" value="PA"/>
    <property type="match status" value="1"/>
</dbReference>
<feature type="binding site" evidence="6">
    <location>
        <position position="561"/>
    </location>
    <ligand>
        <name>Ca(2+)</name>
        <dbReference type="ChEBI" id="CHEBI:29108"/>
    </ligand>
</feature>
<evidence type="ECO:0000256" key="2">
    <source>
        <dbReference type="ARBA" id="ARBA00007658"/>
    </source>
</evidence>
<keyword evidence="3" id="KW-0256">Endoplasmic reticulum</keyword>
<evidence type="ECO:0000256" key="6">
    <source>
        <dbReference type="PIRSR" id="PIRSR601382-2"/>
    </source>
</evidence>
<dbReference type="GO" id="GO:0036503">
    <property type="term" value="P:ERAD pathway"/>
    <property type="evidence" value="ECO:0007669"/>
    <property type="project" value="UniProtKB-ARBA"/>
</dbReference>
<dbReference type="SUPFAM" id="SSF48225">
    <property type="entry name" value="Seven-hairpin glycosidases"/>
    <property type="match status" value="1"/>
</dbReference>
<reference evidence="10" key="1">
    <citation type="submission" date="2023-10" db="EMBL/GenBank/DDBJ databases">
        <authorList>
            <person name="Noh H."/>
        </authorList>
    </citation>
    <scope>NUCLEOTIDE SEQUENCE</scope>
    <source>
        <strain evidence="10">DUCC4014</strain>
    </source>
</reference>
<dbReference type="RefSeq" id="XP_062625640.1">
    <property type="nucleotide sequence ID" value="XM_062769656.1"/>
</dbReference>
<comment type="subcellular location">
    <subcellularLocation>
        <location evidence="1">Endoplasmic reticulum</location>
    </subcellularLocation>
</comment>
<feature type="signal peptide" evidence="8">
    <location>
        <begin position="1"/>
        <end position="17"/>
    </location>
</feature>
<dbReference type="GO" id="GO:0005509">
    <property type="term" value="F:calcium ion binding"/>
    <property type="evidence" value="ECO:0007669"/>
    <property type="project" value="InterPro"/>
</dbReference>
<dbReference type="GO" id="GO:1904380">
    <property type="term" value="P:endoplasmic reticulum mannose trimming"/>
    <property type="evidence" value="ECO:0007669"/>
    <property type="project" value="InterPro"/>
</dbReference>
<dbReference type="Gene3D" id="3.50.30.30">
    <property type="match status" value="1"/>
</dbReference>
<dbReference type="AlphaFoldDB" id="A0AAF0Y3G3"/>
<sequence length="947" mass="103669">MKFAIVAALALAASVMAAPNLVTDNTESVLDNACSAECDFVTFAAPKLGGEDAHPLCNDDGRRAMLLCAQCIDEAYPGSGYEHSARSEYDIVIAACDHRSQPFWHVPVVRLQQLTPAQAFKHGFDSYMAYGYPHDEVRPLSCAPMSRFTADKNDIGIMDIAANCSLTLVDVLPSLPDLYPEAFADAVERVATSVSFDQDVKVQVFEMTIRPLGALISTYQFLERLPAPPKLQAEFLGLNGEVDAKRHAKRILQLARDLADRMMPAFDSPTGLPWARINLRKGLAKSETIETCTAGAGSLTLEFGLLSRLTGEPKYEAAARRAFFAVWKRRVLGTDLLGNAIGVSHGQWLAPGFSGVGAGMDSFFEYALKTGIVFDDPKFIDVYYDANAAIQHFVRTADGFIYRPVHLKMLSPSQPPWIDSLSAFYPALMVLGGDLESAIRGHLVFWNLWRKYSAIPESWDPESREPGWTGWPGRPEFIESTYYLFRATGDPFYLRVGVRVFDDIMRRTKAKCGFTSLQDVVTGARADRQETFLLSETLKYLYLLFDAAPPSKQPLGSVFTTEGHPVHLPRELHNRTAAAGRSQRHRGEDLWCPPYRAPSYMGVKLGIEARDDYDYARSLVFGFDAASADAEDSPLANSLWDLGTCAEPVQPQFLVETIISNDKHDNVSEVAHGKELVWQATNGDWIINNTFGKGTRVGLRWRTDQRGYDVATIANTYRVRSGQRVHVLDSKARAAEPGTEGGVHDPARVTAAITPLAPGSEPLRIPMSTATFGRPFNVSRQAEHFGVDSPPARLVLNEANVAGCAEPDPKTFKPPPQPFVMLVVTGNCSNAIKAYHAAKAGASGMILGDDAPAARPLEDYFRPTAASEPEWAAGAIANITIGYVASPHYLNLAALLKTTPLSVAVEAFNPDLSPTDGTAYRRAFETETGTRLRLGDHDVVNIQVLGA</sequence>
<dbReference type="GO" id="GO:0016020">
    <property type="term" value="C:membrane"/>
    <property type="evidence" value="ECO:0007669"/>
    <property type="project" value="InterPro"/>
</dbReference>
<dbReference type="InterPro" id="IPR001382">
    <property type="entry name" value="Glyco_hydro_47"/>
</dbReference>
<dbReference type="Proteomes" id="UP000827549">
    <property type="component" value="Chromosome 2"/>
</dbReference>
<keyword evidence="7" id="KW-0378">Hydrolase</keyword>
<organism evidence="10 11">
    <name type="scientific">Vanrija pseudolonga</name>
    <dbReference type="NCBI Taxonomy" id="143232"/>
    <lineage>
        <taxon>Eukaryota</taxon>
        <taxon>Fungi</taxon>
        <taxon>Dikarya</taxon>
        <taxon>Basidiomycota</taxon>
        <taxon>Agaricomycotina</taxon>
        <taxon>Tremellomycetes</taxon>
        <taxon>Trichosporonales</taxon>
        <taxon>Trichosporonaceae</taxon>
        <taxon>Vanrija</taxon>
    </lineage>
</organism>
<dbReference type="PANTHER" id="PTHR45679:SF5">
    <property type="entry name" value="ER DEGRADATION-ENHANCING ALPHA-MANNOSIDASE-LIKE PROTEIN 1"/>
    <property type="match status" value="1"/>
</dbReference>
<dbReference type="GO" id="GO:0044322">
    <property type="term" value="C:endoplasmic reticulum quality control compartment"/>
    <property type="evidence" value="ECO:0007669"/>
    <property type="project" value="GOC"/>
</dbReference>
<keyword evidence="11" id="KW-1185">Reference proteome</keyword>
<feature type="active site" evidence="5">
    <location>
        <position position="476"/>
    </location>
</feature>
<accession>A0AAF0Y3G3</accession>
<dbReference type="PANTHER" id="PTHR45679">
    <property type="entry name" value="ER DEGRADATION-ENHANCING ALPHA-MANNOSIDASE-LIKE PROTEIN 2"/>
    <property type="match status" value="1"/>
</dbReference>
<gene>
    <name evidence="10" type="primary">mnl1</name>
    <name evidence="10" type="ORF">LOC62_02G003135</name>
</gene>
<evidence type="ECO:0000313" key="10">
    <source>
        <dbReference type="EMBL" id="WOO79608.1"/>
    </source>
</evidence>
<dbReference type="Gene3D" id="1.50.10.10">
    <property type="match status" value="1"/>
</dbReference>
<keyword evidence="6" id="KW-0479">Metal-binding</keyword>
<dbReference type="CDD" id="cd00538">
    <property type="entry name" value="PA"/>
    <property type="match status" value="1"/>
</dbReference>
<proteinExistence type="inferred from homology"/>
<dbReference type="GO" id="GO:0004571">
    <property type="term" value="F:mannosyl-oligosaccharide 1,2-alpha-mannosidase activity"/>
    <property type="evidence" value="ECO:0007669"/>
    <property type="project" value="InterPro"/>
</dbReference>
<dbReference type="EMBL" id="CP086715">
    <property type="protein sequence ID" value="WOO79608.1"/>
    <property type="molecule type" value="Genomic_DNA"/>
</dbReference>
<dbReference type="EC" id="3.2.1.-" evidence="7"/>
<dbReference type="InterPro" id="IPR003137">
    <property type="entry name" value="PA_domain"/>
</dbReference>
<dbReference type="InterPro" id="IPR044674">
    <property type="entry name" value="EDEM1/2/3"/>
</dbReference>
<feature type="active site" description="Proton donor" evidence="5">
    <location>
        <position position="457"/>
    </location>
</feature>
<dbReference type="Pfam" id="PF01532">
    <property type="entry name" value="Glyco_hydro_47"/>
    <property type="match status" value="1"/>
</dbReference>
<evidence type="ECO:0000256" key="1">
    <source>
        <dbReference type="ARBA" id="ARBA00004240"/>
    </source>
</evidence>
<evidence type="ECO:0000259" key="9">
    <source>
        <dbReference type="Pfam" id="PF02225"/>
    </source>
</evidence>
<comment type="similarity">
    <text evidence="2 7">Belongs to the glycosyl hydrolase 47 family.</text>
</comment>
<dbReference type="GeneID" id="87806381"/>
<dbReference type="InterPro" id="IPR036026">
    <property type="entry name" value="Seven-hairpin_glycosidases"/>
</dbReference>
<evidence type="ECO:0000313" key="11">
    <source>
        <dbReference type="Proteomes" id="UP000827549"/>
    </source>
</evidence>
<keyword evidence="6" id="KW-0106">Calcium</keyword>
<comment type="cofactor">
    <cofactor evidence="6">
        <name>Ca(2+)</name>
        <dbReference type="ChEBI" id="CHEBI:29108"/>
    </cofactor>
</comment>
<protein>
    <recommendedName>
        <fullName evidence="7">alpha-1,2-Mannosidase</fullName>
        <ecNumber evidence="7">3.2.1.-</ecNumber>
    </recommendedName>
</protein>
<evidence type="ECO:0000256" key="7">
    <source>
        <dbReference type="RuleBase" id="RU361193"/>
    </source>
</evidence>
<feature type="active site" evidence="5">
    <location>
        <position position="361"/>
    </location>
</feature>
<feature type="chain" id="PRO_5042052710" description="alpha-1,2-Mannosidase" evidence="8">
    <location>
        <begin position="18"/>
        <end position="947"/>
    </location>
</feature>
<evidence type="ECO:0000256" key="5">
    <source>
        <dbReference type="PIRSR" id="PIRSR601382-1"/>
    </source>
</evidence>
<dbReference type="PRINTS" id="PR00747">
    <property type="entry name" value="GLYHDRLASE47"/>
</dbReference>
<name>A0AAF0Y3G3_9TREE</name>
<evidence type="ECO:0000256" key="8">
    <source>
        <dbReference type="SAM" id="SignalP"/>
    </source>
</evidence>
<keyword evidence="4" id="KW-0325">Glycoprotein</keyword>
<dbReference type="GO" id="GO:0005975">
    <property type="term" value="P:carbohydrate metabolic process"/>
    <property type="evidence" value="ECO:0007669"/>
    <property type="project" value="InterPro"/>
</dbReference>
<evidence type="ECO:0000256" key="3">
    <source>
        <dbReference type="ARBA" id="ARBA00022824"/>
    </source>
</evidence>
<feature type="domain" description="PA" evidence="9">
    <location>
        <begin position="793"/>
        <end position="858"/>
    </location>
</feature>
<keyword evidence="7" id="KW-0326">Glycosidase</keyword>
<keyword evidence="8" id="KW-0732">Signal</keyword>
<dbReference type="InterPro" id="IPR012341">
    <property type="entry name" value="6hp_glycosidase-like_sf"/>
</dbReference>
<evidence type="ECO:0000256" key="4">
    <source>
        <dbReference type="ARBA" id="ARBA00023180"/>
    </source>
</evidence>